<comment type="caution">
    <text evidence="2">The sequence shown here is derived from an EMBL/GenBank/DDBJ whole genome shotgun (WGS) entry which is preliminary data.</text>
</comment>
<dbReference type="NCBIfam" id="TIGR01640">
    <property type="entry name" value="F_box_assoc_1"/>
    <property type="match status" value="1"/>
</dbReference>
<dbReference type="OrthoDB" id="1029033at2759"/>
<dbReference type="PANTHER" id="PTHR31672">
    <property type="entry name" value="BNACNNG10540D PROTEIN"/>
    <property type="match status" value="1"/>
</dbReference>
<name>A0A565AZ29_9BRAS</name>
<protein>
    <recommendedName>
        <fullName evidence="1">F-box domain-containing protein</fullName>
    </recommendedName>
</protein>
<evidence type="ECO:0000313" key="2">
    <source>
        <dbReference type="EMBL" id="VVA94617.1"/>
    </source>
</evidence>
<dbReference type="AlphaFoldDB" id="A0A565AZ29"/>
<dbReference type="Proteomes" id="UP000489600">
    <property type="component" value="Unassembled WGS sequence"/>
</dbReference>
<dbReference type="Pfam" id="PF07734">
    <property type="entry name" value="FBA_1"/>
    <property type="match status" value="1"/>
</dbReference>
<dbReference type="SMART" id="SM00256">
    <property type="entry name" value="FBOX"/>
    <property type="match status" value="1"/>
</dbReference>
<reference evidence="2" key="1">
    <citation type="submission" date="2019-07" db="EMBL/GenBank/DDBJ databases">
        <authorList>
            <person name="Dittberner H."/>
        </authorList>
    </citation>
    <scope>NUCLEOTIDE SEQUENCE [LARGE SCALE GENOMIC DNA]</scope>
</reference>
<accession>A0A565AZ29</accession>
<dbReference type="PROSITE" id="PS50181">
    <property type="entry name" value="FBOX"/>
    <property type="match status" value="1"/>
</dbReference>
<dbReference type="InterPro" id="IPR050796">
    <property type="entry name" value="SCF_F-box_component"/>
</dbReference>
<dbReference type="InterPro" id="IPR001810">
    <property type="entry name" value="F-box_dom"/>
</dbReference>
<dbReference type="PANTHER" id="PTHR31672:SF13">
    <property type="entry name" value="F-BOX PROTEIN CPR30-LIKE"/>
    <property type="match status" value="1"/>
</dbReference>
<evidence type="ECO:0000259" key="1">
    <source>
        <dbReference type="PROSITE" id="PS50181"/>
    </source>
</evidence>
<gene>
    <name evidence="2" type="ORF">ANE_LOCUS5062</name>
</gene>
<proteinExistence type="predicted"/>
<keyword evidence="3" id="KW-1185">Reference proteome</keyword>
<evidence type="ECO:0000313" key="3">
    <source>
        <dbReference type="Proteomes" id="UP000489600"/>
    </source>
</evidence>
<dbReference type="EMBL" id="CABITT030000002">
    <property type="protein sequence ID" value="VVA94617.1"/>
    <property type="molecule type" value="Genomic_DNA"/>
</dbReference>
<dbReference type="InterPro" id="IPR017451">
    <property type="entry name" value="F-box-assoc_interact_dom"/>
</dbReference>
<dbReference type="InterPro" id="IPR006527">
    <property type="entry name" value="F-box-assoc_dom_typ1"/>
</dbReference>
<dbReference type="SUPFAM" id="SSF81383">
    <property type="entry name" value="F-box domain"/>
    <property type="match status" value="1"/>
</dbReference>
<dbReference type="Pfam" id="PF00646">
    <property type="entry name" value="F-box"/>
    <property type="match status" value="1"/>
</dbReference>
<dbReference type="Gene3D" id="1.20.1280.50">
    <property type="match status" value="1"/>
</dbReference>
<organism evidence="2 3">
    <name type="scientific">Arabis nemorensis</name>
    <dbReference type="NCBI Taxonomy" id="586526"/>
    <lineage>
        <taxon>Eukaryota</taxon>
        <taxon>Viridiplantae</taxon>
        <taxon>Streptophyta</taxon>
        <taxon>Embryophyta</taxon>
        <taxon>Tracheophyta</taxon>
        <taxon>Spermatophyta</taxon>
        <taxon>Magnoliopsida</taxon>
        <taxon>eudicotyledons</taxon>
        <taxon>Gunneridae</taxon>
        <taxon>Pentapetalae</taxon>
        <taxon>rosids</taxon>
        <taxon>malvids</taxon>
        <taxon>Brassicales</taxon>
        <taxon>Brassicaceae</taxon>
        <taxon>Arabideae</taxon>
        <taxon>Arabis</taxon>
    </lineage>
</organism>
<feature type="domain" description="F-box" evidence="1">
    <location>
        <begin position="1"/>
        <end position="46"/>
    </location>
</feature>
<dbReference type="InterPro" id="IPR036047">
    <property type="entry name" value="F-box-like_dom_sf"/>
</dbReference>
<sequence length="254" mass="28740">MDSSLPFDVVENIISRAPIESLLQCKPTCKELYALCNDKRFMYKHLELSEERLMRVYGDKVEIFNPATLDLLCLPVPPEFHVTFTNMIVIHCNGLLLCRWCTGFGPGYSHVAVWNPVLGHLRFVESGSHCLSDFYGFGYDNVSCYKILSIKSCILWNAIAELGRLLMYEAACEWLVSNVLTNHVVGEIMSLVGAASVELIYPIEPIAVVPLLRVGLAEHASSVCNFLCEDRCQNRDFSIAYIMMSLHYPFTRNK</sequence>